<dbReference type="AlphaFoldDB" id="A0A3S9P7Q0"/>
<dbReference type="KEGG" id="fll:EI427_18900"/>
<accession>A0A3S9P7Q0</accession>
<name>A0A3S9P7Q0_9BACT</name>
<dbReference type="Proteomes" id="UP000267268">
    <property type="component" value="Chromosome 1"/>
</dbReference>
<evidence type="ECO:0000313" key="3">
    <source>
        <dbReference type="Proteomes" id="UP000267268"/>
    </source>
</evidence>
<feature type="chain" id="PRO_5019150009" evidence="1">
    <location>
        <begin position="21"/>
        <end position="133"/>
    </location>
</feature>
<dbReference type="OrthoDB" id="979828at2"/>
<proteinExistence type="predicted"/>
<gene>
    <name evidence="2" type="ORF">EI427_18900</name>
</gene>
<evidence type="ECO:0000256" key="1">
    <source>
        <dbReference type="SAM" id="SignalP"/>
    </source>
</evidence>
<keyword evidence="3" id="KW-1185">Reference proteome</keyword>
<protein>
    <submittedName>
        <fullName evidence="2">Uncharacterized protein</fullName>
    </submittedName>
</protein>
<organism evidence="2 3">
    <name type="scientific">Flammeovirga pectinis</name>
    <dbReference type="NCBI Taxonomy" id="2494373"/>
    <lineage>
        <taxon>Bacteria</taxon>
        <taxon>Pseudomonadati</taxon>
        <taxon>Bacteroidota</taxon>
        <taxon>Cytophagia</taxon>
        <taxon>Cytophagales</taxon>
        <taxon>Flammeovirgaceae</taxon>
        <taxon>Flammeovirga</taxon>
    </lineage>
</organism>
<feature type="signal peptide" evidence="1">
    <location>
        <begin position="1"/>
        <end position="20"/>
    </location>
</feature>
<evidence type="ECO:0000313" key="2">
    <source>
        <dbReference type="EMBL" id="AZQ64220.1"/>
    </source>
</evidence>
<sequence>MRLLSFFAILYITSLCNVFANVDSNEPTSKSKTEEVSNSNVRYIFLQAVKKDCLEGDTEILSSIIRVDISNFSEQKFSLLTKFQEMVQSKYPKNVIHVNLNSIHGIYTDLRAASTAKKAVIDNVSQSSSIVIK</sequence>
<dbReference type="RefSeq" id="WP_126617691.1">
    <property type="nucleotide sequence ID" value="NZ_CP034562.1"/>
</dbReference>
<reference evidence="2 3" key="1">
    <citation type="submission" date="2018-12" db="EMBL/GenBank/DDBJ databases">
        <title>Flammeovirga pectinis sp. nov., isolated from the gut of the Korean scallop, Patinopecten yessoensis.</title>
        <authorList>
            <person name="Bae J.-W."/>
            <person name="Jeong Y.-S."/>
            <person name="Kang W."/>
        </authorList>
    </citation>
    <scope>NUCLEOTIDE SEQUENCE [LARGE SCALE GENOMIC DNA]</scope>
    <source>
        <strain evidence="2 3">L12M1</strain>
    </source>
</reference>
<dbReference type="EMBL" id="CP034562">
    <property type="protein sequence ID" value="AZQ64220.1"/>
    <property type="molecule type" value="Genomic_DNA"/>
</dbReference>
<keyword evidence="1" id="KW-0732">Signal</keyword>